<reference evidence="4" key="1">
    <citation type="submission" date="2015-04" db="EMBL/GenBank/DDBJ databases">
        <title>Physiological reanalysis, assessment of diazotrophy, and genome sequences of multiple isolates of Streptomyces thermoautotrophicus.</title>
        <authorList>
            <person name="MacKellar D.C."/>
            <person name="Lieber L."/>
            <person name="Norman J."/>
            <person name="Bolger A."/>
            <person name="Tobin C."/>
            <person name="Murray J.W."/>
            <person name="Chang R."/>
            <person name="Ford T."/>
            <person name="Nguyen P.Q."/>
            <person name="Woodward J."/>
            <person name="Permingeat H."/>
            <person name="Joshi N.S."/>
            <person name="Silver P.A."/>
            <person name="Usadel B."/>
            <person name="Rutherford A.W."/>
            <person name="Friesen M."/>
            <person name="Prell J."/>
        </authorList>
    </citation>
    <scope>NUCLEOTIDE SEQUENCE [LARGE SCALE GENOMIC DNA]</scope>
    <source>
        <strain evidence="4">H1</strain>
    </source>
</reference>
<dbReference type="AlphaFoldDB" id="A0A132MTK2"/>
<gene>
    <name evidence="3" type="ORF">LI90_2225</name>
</gene>
<dbReference type="STRING" id="1469144.LI90_2225"/>
<feature type="domain" description="DUF1023" evidence="2">
    <location>
        <begin position="2"/>
        <end position="105"/>
    </location>
</feature>
<dbReference type="PATRIC" id="fig|1469144.10.peg.2411"/>
<organism evidence="3 4">
    <name type="scientific">Carbonactinospora thermoautotrophica</name>
    <dbReference type="NCBI Taxonomy" id="1469144"/>
    <lineage>
        <taxon>Bacteria</taxon>
        <taxon>Bacillati</taxon>
        <taxon>Actinomycetota</taxon>
        <taxon>Actinomycetes</taxon>
        <taxon>Kitasatosporales</taxon>
        <taxon>Carbonactinosporaceae</taxon>
        <taxon>Carbonactinospora</taxon>
    </lineage>
</organism>
<dbReference type="Pfam" id="PF06259">
    <property type="entry name" value="Abhydrolase_8"/>
    <property type="match status" value="1"/>
</dbReference>
<dbReference type="EMBL" id="LAXD01000001">
    <property type="protein sequence ID" value="KWX01197.1"/>
    <property type="molecule type" value="Genomic_DNA"/>
</dbReference>
<accession>A0A132MTK2</accession>
<protein>
    <recommendedName>
        <fullName evidence="2">DUF1023 domain-containing protein</fullName>
    </recommendedName>
</protein>
<keyword evidence="4" id="KW-1185">Reference proteome</keyword>
<dbReference type="Proteomes" id="UP000070188">
    <property type="component" value="Unassembled WGS sequence"/>
</dbReference>
<evidence type="ECO:0000259" key="2">
    <source>
        <dbReference type="Pfam" id="PF06259"/>
    </source>
</evidence>
<proteinExistence type="predicted"/>
<evidence type="ECO:0000313" key="4">
    <source>
        <dbReference type="Proteomes" id="UP000070188"/>
    </source>
</evidence>
<sequence>MWVGYRAPKLPGVAAARAELARAGAASLARFVHGLAVAGRPVSVLFCHSYGSVVCALAVRDVHVTDLVVYGSPGMRARSVAALGTPAHVWAARSAGDWIEWVPHVTFLGFGHGPDPVAPAFGARVINASGAHGHGGYFVPGTVSLRNFALIALGRYADVTCMPGAACLAGLAHAPTAGHATIRPKPRRRAWSQNLRPGRYRPSPDARHPF</sequence>
<name>A0A132MTK2_9ACTN</name>
<feature type="region of interest" description="Disordered" evidence="1">
    <location>
        <begin position="179"/>
        <end position="210"/>
    </location>
</feature>
<comment type="caution">
    <text evidence="3">The sequence shown here is derived from an EMBL/GenBank/DDBJ whole genome shotgun (WGS) entry which is preliminary data.</text>
</comment>
<evidence type="ECO:0000256" key="1">
    <source>
        <dbReference type="SAM" id="MobiDB-lite"/>
    </source>
</evidence>
<dbReference type="InterPro" id="IPR010427">
    <property type="entry name" value="DUF1023"/>
</dbReference>
<evidence type="ECO:0000313" key="3">
    <source>
        <dbReference type="EMBL" id="KWX01197.1"/>
    </source>
</evidence>